<keyword evidence="3" id="KW-1185">Reference proteome</keyword>
<gene>
    <name evidence="2" type="ORF">OGATHE_000266</name>
</gene>
<feature type="region of interest" description="Disordered" evidence="1">
    <location>
        <begin position="383"/>
        <end position="458"/>
    </location>
</feature>
<protein>
    <submittedName>
        <fullName evidence="2">Uncharacterized protein</fullName>
    </submittedName>
</protein>
<reference evidence="2" key="2">
    <citation type="submission" date="2021-01" db="EMBL/GenBank/DDBJ databases">
        <authorList>
            <person name="Schikora-Tamarit M.A."/>
        </authorList>
    </citation>
    <scope>NUCLEOTIDE SEQUENCE</scope>
    <source>
        <strain evidence="2">NCAIM Y.01608</strain>
    </source>
</reference>
<evidence type="ECO:0000313" key="3">
    <source>
        <dbReference type="Proteomes" id="UP000788993"/>
    </source>
</evidence>
<accession>A0A9P8PUT0</accession>
<evidence type="ECO:0000256" key="1">
    <source>
        <dbReference type="SAM" id="MobiDB-lite"/>
    </source>
</evidence>
<dbReference type="EMBL" id="JAEUBD010000014">
    <property type="protein sequence ID" value="KAH3678716.1"/>
    <property type="molecule type" value="Genomic_DNA"/>
</dbReference>
<proteinExistence type="predicted"/>
<comment type="caution">
    <text evidence="2">The sequence shown here is derived from an EMBL/GenBank/DDBJ whole genome shotgun (WGS) entry which is preliminary data.</text>
</comment>
<feature type="region of interest" description="Disordered" evidence="1">
    <location>
        <begin position="1"/>
        <end position="62"/>
    </location>
</feature>
<dbReference type="Proteomes" id="UP000788993">
    <property type="component" value="Unassembled WGS sequence"/>
</dbReference>
<reference evidence="2" key="1">
    <citation type="journal article" date="2021" name="Open Biol.">
        <title>Shared evolutionary footprints suggest mitochondrial oxidative damage underlies multiple complex I losses in fungi.</title>
        <authorList>
            <person name="Schikora-Tamarit M.A."/>
            <person name="Marcet-Houben M."/>
            <person name="Nosek J."/>
            <person name="Gabaldon T."/>
        </authorList>
    </citation>
    <scope>NUCLEOTIDE SEQUENCE</scope>
    <source>
        <strain evidence="2">NCAIM Y.01608</strain>
    </source>
</reference>
<name>A0A9P8PUT0_9ASCO</name>
<sequence length="596" mass="67085">MDRRLPFPNYNDYQRPFVSAGEPNTGQPLPSLSTLGSLPTVSTAHTVSTTGIPEESRSPKQIPLAQTHQEHLMSINKHVMKTLLQSKSGDGLPPQTPPEKPNLGRNRQDGPLEIPRFIPFPGYPIIPPGYVPVMMSPQGFLVPMQFSQTPVKDDEKNTENYTAPEYHSPRPAKVSRIAQLINSPTSEPQQLYGVGNAGPMAFPANPALNPRDKLAAFQLCLLSQEYFSASGPQLSEKERELIEGLKAYEAEVTGQDVEKLRQEYTNQLNLISNTKTIEKPFSKRSHRVNKILLGLERDMAEKRDYEILRLQLYKDYRRKQIIDEYVGQTMEIYSALCLDYTTRLSKLKKFLLQQKQLLEREDAEFFNVATADSERLWRSTLAASAGEPQEPAPPSKKKQKVELEQQKLSDNDSYSSSASVSGLRSSSRISKQSKEDARHKKRPHPVSKEPVLDPMTPVSTDEQFQMVTNPNSRTYHTHVIGSSDSSIADQSDLKQLAEHFTTEPTLAAVIRRKEEEAKGKKKNKVLRDLIMAHESQQAKNRGNGSQRPSTAELLSVHDSDTDMWNINYSLALVREYKLPLGLTQEEIDDDLAQLGI</sequence>
<feature type="compositionally biased region" description="Low complexity" evidence="1">
    <location>
        <begin position="411"/>
        <end position="430"/>
    </location>
</feature>
<dbReference type="AlphaFoldDB" id="A0A9P8PUT0"/>
<feature type="region of interest" description="Disordered" evidence="1">
    <location>
        <begin position="86"/>
        <end position="110"/>
    </location>
</feature>
<feature type="compositionally biased region" description="Low complexity" evidence="1">
    <location>
        <begin position="28"/>
        <end position="43"/>
    </location>
</feature>
<organism evidence="2 3">
    <name type="scientific">Ogataea polymorpha</name>
    <dbReference type="NCBI Taxonomy" id="460523"/>
    <lineage>
        <taxon>Eukaryota</taxon>
        <taxon>Fungi</taxon>
        <taxon>Dikarya</taxon>
        <taxon>Ascomycota</taxon>
        <taxon>Saccharomycotina</taxon>
        <taxon>Pichiomycetes</taxon>
        <taxon>Pichiales</taxon>
        <taxon>Pichiaceae</taxon>
        <taxon>Ogataea</taxon>
    </lineage>
</organism>
<evidence type="ECO:0000313" key="2">
    <source>
        <dbReference type="EMBL" id="KAH3678716.1"/>
    </source>
</evidence>
<feature type="compositionally biased region" description="Basic and acidic residues" evidence="1">
    <location>
        <begin position="400"/>
        <end position="410"/>
    </location>
</feature>